<dbReference type="PROSITE" id="PS01032">
    <property type="entry name" value="PPM_1"/>
    <property type="match status" value="1"/>
</dbReference>
<keyword evidence="1" id="KW-0479">Metal-binding</keyword>
<dbReference type="AlphaFoldDB" id="A0A8H5GAC5"/>
<dbReference type="SUPFAM" id="SSF81606">
    <property type="entry name" value="PP2C-like"/>
    <property type="match status" value="1"/>
</dbReference>
<dbReference type="PANTHER" id="PTHR13832:SF792">
    <property type="entry name" value="GM14286P"/>
    <property type="match status" value="1"/>
</dbReference>
<dbReference type="GO" id="GO:0004722">
    <property type="term" value="F:protein serine/threonine phosphatase activity"/>
    <property type="evidence" value="ECO:0007669"/>
    <property type="project" value="InterPro"/>
</dbReference>
<dbReference type="InterPro" id="IPR000222">
    <property type="entry name" value="PP2C_BS"/>
</dbReference>
<keyword evidence="3 4" id="KW-0904">Protein phosphatase</keyword>
<keyword evidence="2 4" id="KW-0378">Hydrolase</keyword>
<feature type="domain" description="PPM-type phosphatase" evidence="6">
    <location>
        <begin position="27"/>
        <end position="375"/>
    </location>
</feature>
<proteinExistence type="inferred from homology"/>
<gene>
    <name evidence="7" type="ORF">D9757_015172</name>
</gene>
<accession>A0A8H5GAC5</accession>
<dbReference type="Gene3D" id="3.60.130.30">
    <property type="match status" value="1"/>
</dbReference>
<dbReference type="CDD" id="cd00143">
    <property type="entry name" value="PP2Cc"/>
    <property type="match status" value="1"/>
</dbReference>
<evidence type="ECO:0000313" key="8">
    <source>
        <dbReference type="Proteomes" id="UP000518752"/>
    </source>
</evidence>
<sequence length="897" mass="98311">MSVDSSYFLHHLAESKACSEIVHGAHAVNFPSPTALKVDSEDRYVVEKWNMFGESWTFAAVFDGHAGSEAVDFVLQELPGVLKTSLLSKIGGNQPTALNNAEIAGLLSQAIVNVDTRILDDFKSLLPEDLGHVSADDAALAFKDRIEVLRAVSGTTATVALIDPFNIVHIGSVGDFICATDGTSLGWDIRSLGANHRCSNTSEVARIRAEHPGEELCVTTFVPNGRVNGVLGWVAVSRALGDMPFKLPMRYTRLLEPGSYPGLEERNLTPPYISNIPDVQHFPFPPSSRSQYLLLCSDGFADLFKLAHGITDPVKLATTCASIASSTEAEGKNIAISLLWEAFGGNNEGNIFRKSVERTLKGGRVDDVTLVLIGYIGRAQSIMRSIHYYHVTLLILRHLLRGIPEEISSGQLLLVRVSGFDLEQRLRTDNIARIEAEDNLEEFTQPGEYEFDNSHGVGVSQQPEEDTKGAGMDRIISTRGQKKKLKRRHSERSSRAAEAAAREAVEGVKPRAVANAMKAAVVHLEAADAATLPVSSTGWTGNSKSELSGGLLRVWKNLDLLSKPSRRLKRSHSASVVIVDCRDRIVAVLGGIPPGASGEKWDTVVADATGAIEACYAASTFEKKERQGRRGDSASRTVGFGYGNGRPKPLNYRISGSGDQESRNKDAIRKLLLNGGIRSISGFTNSLFNCFGHKIYREYKATLAEIVGRDPELNKNFPSTVFAAATVNFGPRSFWPPHMDADNRADGWCSDTALGNFNPDQGGHLVLWDLKLVIRFPPGSSILFPSALITHSTLPVQPEETRYAFIQYSSGGLFRWRENGFQADCEWLRTASPAELLRRESLRRRRWKVALQKFTRWDDLCHGDWKGIKRTAAGLDECSDLSDLDSELSGGSKRPRI</sequence>
<evidence type="ECO:0000259" key="6">
    <source>
        <dbReference type="PROSITE" id="PS51746"/>
    </source>
</evidence>
<dbReference type="GO" id="GO:0046872">
    <property type="term" value="F:metal ion binding"/>
    <property type="evidence" value="ECO:0007669"/>
    <property type="project" value="UniProtKB-KW"/>
</dbReference>
<dbReference type="Proteomes" id="UP000518752">
    <property type="component" value="Unassembled WGS sequence"/>
</dbReference>
<reference evidence="7 8" key="1">
    <citation type="journal article" date="2020" name="ISME J.">
        <title>Uncovering the hidden diversity of litter-decomposition mechanisms in mushroom-forming fungi.</title>
        <authorList>
            <person name="Floudas D."/>
            <person name="Bentzer J."/>
            <person name="Ahren D."/>
            <person name="Johansson T."/>
            <person name="Persson P."/>
            <person name="Tunlid A."/>
        </authorList>
    </citation>
    <scope>NUCLEOTIDE SEQUENCE [LARGE SCALE GENOMIC DNA]</scope>
    <source>
        <strain evidence="7 8">CBS 406.79</strain>
    </source>
</reference>
<dbReference type="InterPro" id="IPR001932">
    <property type="entry name" value="PPM-type_phosphatase-like_dom"/>
</dbReference>
<dbReference type="InterPro" id="IPR036457">
    <property type="entry name" value="PPM-type-like_dom_sf"/>
</dbReference>
<dbReference type="InterPro" id="IPR015655">
    <property type="entry name" value="PP2C"/>
</dbReference>
<dbReference type="EMBL" id="JAACJN010000209">
    <property type="protein sequence ID" value="KAF5361324.1"/>
    <property type="molecule type" value="Genomic_DNA"/>
</dbReference>
<organism evidence="7 8">
    <name type="scientific">Collybiopsis confluens</name>
    <dbReference type="NCBI Taxonomy" id="2823264"/>
    <lineage>
        <taxon>Eukaryota</taxon>
        <taxon>Fungi</taxon>
        <taxon>Dikarya</taxon>
        <taxon>Basidiomycota</taxon>
        <taxon>Agaricomycotina</taxon>
        <taxon>Agaricomycetes</taxon>
        <taxon>Agaricomycetidae</taxon>
        <taxon>Agaricales</taxon>
        <taxon>Marasmiineae</taxon>
        <taxon>Omphalotaceae</taxon>
        <taxon>Collybiopsis</taxon>
    </lineage>
</organism>
<name>A0A8H5GAC5_9AGAR</name>
<comment type="caution">
    <text evidence="7">The sequence shown here is derived from an EMBL/GenBank/DDBJ whole genome shotgun (WGS) entry which is preliminary data.</text>
</comment>
<evidence type="ECO:0000256" key="2">
    <source>
        <dbReference type="ARBA" id="ARBA00022801"/>
    </source>
</evidence>
<evidence type="ECO:0000313" key="7">
    <source>
        <dbReference type="EMBL" id="KAF5361324.1"/>
    </source>
</evidence>
<protein>
    <recommendedName>
        <fullName evidence="6">PPM-type phosphatase domain-containing protein</fullName>
    </recommendedName>
</protein>
<dbReference type="Gene3D" id="3.60.40.10">
    <property type="entry name" value="PPM-type phosphatase domain"/>
    <property type="match status" value="1"/>
</dbReference>
<feature type="compositionally biased region" description="Basic residues" evidence="5">
    <location>
        <begin position="480"/>
        <end position="490"/>
    </location>
</feature>
<evidence type="ECO:0000256" key="4">
    <source>
        <dbReference type="RuleBase" id="RU003465"/>
    </source>
</evidence>
<dbReference type="PANTHER" id="PTHR13832">
    <property type="entry name" value="PROTEIN PHOSPHATASE 2C"/>
    <property type="match status" value="1"/>
</dbReference>
<dbReference type="Pfam" id="PF00481">
    <property type="entry name" value="PP2C"/>
    <property type="match status" value="1"/>
</dbReference>
<evidence type="ECO:0000256" key="1">
    <source>
        <dbReference type="ARBA" id="ARBA00022723"/>
    </source>
</evidence>
<dbReference type="SMART" id="SM00332">
    <property type="entry name" value="PP2Cc"/>
    <property type="match status" value="1"/>
</dbReference>
<keyword evidence="8" id="KW-1185">Reference proteome</keyword>
<feature type="region of interest" description="Disordered" evidence="5">
    <location>
        <begin position="451"/>
        <end position="502"/>
    </location>
</feature>
<comment type="similarity">
    <text evidence="4">Belongs to the PP2C family.</text>
</comment>
<feature type="compositionally biased region" description="Basic and acidic residues" evidence="5">
    <location>
        <begin position="491"/>
        <end position="502"/>
    </location>
</feature>
<dbReference type="PROSITE" id="PS51746">
    <property type="entry name" value="PPM_2"/>
    <property type="match status" value="1"/>
</dbReference>
<evidence type="ECO:0000256" key="5">
    <source>
        <dbReference type="SAM" id="MobiDB-lite"/>
    </source>
</evidence>
<dbReference type="OrthoDB" id="420076at2759"/>
<evidence type="ECO:0000256" key="3">
    <source>
        <dbReference type="ARBA" id="ARBA00022912"/>
    </source>
</evidence>